<sequence length="86" mass="9737">MPGGRKQRLVQGHRVSEIIVTPYYPEVNIRQFDRGEDGRISFCAIPRYDQMLQNGAQSENLCDVAIMDLFMAEEVDVYESAAVLGQ</sequence>
<proteinExistence type="predicted"/>
<comment type="caution">
    <text evidence="1">The sequence shown here is derived from an EMBL/GenBank/DDBJ whole genome shotgun (WGS) entry which is preliminary data.</text>
</comment>
<reference evidence="1 2" key="1">
    <citation type="submission" date="2016-03" db="EMBL/GenBank/DDBJ databases">
        <title>Whole genome sequencing of Grifola frondosa 9006-11.</title>
        <authorList>
            <person name="Min B."/>
            <person name="Park H."/>
            <person name="Kim J.-G."/>
            <person name="Cho H."/>
            <person name="Oh Y.-L."/>
            <person name="Kong W.-S."/>
            <person name="Choi I.-G."/>
        </authorList>
    </citation>
    <scope>NUCLEOTIDE SEQUENCE [LARGE SCALE GENOMIC DNA]</scope>
    <source>
        <strain evidence="1 2">9006-11</strain>
    </source>
</reference>
<keyword evidence="2" id="KW-1185">Reference proteome</keyword>
<gene>
    <name evidence="1" type="ORF">A0H81_14097</name>
</gene>
<evidence type="ECO:0000313" key="2">
    <source>
        <dbReference type="Proteomes" id="UP000092993"/>
    </source>
</evidence>
<name>A0A1C7LPH4_GRIFR</name>
<accession>A0A1C7LPH4</accession>
<organism evidence="1 2">
    <name type="scientific">Grifola frondosa</name>
    <name type="common">Maitake</name>
    <name type="synonym">Polyporus frondosus</name>
    <dbReference type="NCBI Taxonomy" id="5627"/>
    <lineage>
        <taxon>Eukaryota</taxon>
        <taxon>Fungi</taxon>
        <taxon>Dikarya</taxon>
        <taxon>Basidiomycota</taxon>
        <taxon>Agaricomycotina</taxon>
        <taxon>Agaricomycetes</taxon>
        <taxon>Polyporales</taxon>
        <taxon>Grifolaceae</taxon>
        <taxon>Grifola</taxon>
    </lineage>
</organism>
<dbReference type="Proteomes" id="UP000092993">
    <property type="component" value="Unassembled WGS sequence"/>
</dbReference>
<dbReference type="AlphaFoldDB" id="A0A1C7LPH4"/>
<evidence type="ECO:0000313" key="1">
    <source>
        <dbReference type="EMBL" id="OBZ65849.1"/>
    </source>
</evidence>
<dbReference type="EMBL" id="LUGG01000038">
    <property type="protein sequence ID" value="OBZ65849.1"/>
    <property type="molecule type" value="Genomic_DNA"/>
</dbReference>
<protein>
    <submittedName>
        <fullName evidence="1">Uncharacterized protein</fullName>
    </submittedName>
</protein>